<evidence type="ECO:0000313" key="7">
    <source>
        <dbReference type="EMBL" id="CCI47746.1"/>
    </source>
</evidence>
<dbReference type="PROSITE" id="PS51826">
    <property type="entry name" value="PSBD"/>
    <property type="match status" value="1"/>
</dbReference>
<dbReference type="InterPro" id="IPR004167">
    <property type="entry name" value="PSBD"/>
</dbReference>
<dbReference type="OrthoDB" id="537444at2759"/>
<evidence type="ECO:0000256" key="2">
    <source>
        <dbReference type="ARBA" id="ARBA00022823"/>
    </source>
</evidence>
<dbReference type="PANTHER" id="PTHR23151">
    <property type="entry name" value="DIHYDROLIPOAMIDE ACETYL/SUCCINYL-TRANSFERASE-RELATED"/>
    <property type="match status" value="1"/>
</dbReference>
<dbReference type="SUPFAM" id="SSF47005">
    <property type="entry name" value="Peripheral subunit-binding domain of 2-oxo acid dehydrogenase complex"/>
    <property type="match status" value="1"/>
</dbReference>
<dbReference type="EC" id="2.3.1.-" evidence="3"/>
<dbReference type="InterPro" id="IPR045257">
    <property type="entry name" value="E2/Pdx1"/>
</dbReference>
<dbReference type="Pfam" id="PF02817">
    <property type="entry name" value="E3_binding"/>
    <property type="match status" value="1"/>
</dbReference>
<dbReference type="PANTHER" id="PTHR23151:SF90">
    <property type="entry name" value="DIHYDROLIPOYLLYSINE-RESIDUE ACETYLTRANSFERASE COMPONENT OF PYRUVATE DEHYDROGENASE COMPLEX, MITOCHONDRIAL-RELATED"/>
    <property type="match status" value="1"/>
</dbReference>
<comment type="cofactor">
    <cofactor evidence="3">
        <name>(R)-lipoate</name>
        <dbReference type="ChEBI" id="CHEBI:83088"/>
    </cofactor>
</comment>
<evidence type="ECO:0000256" key="3">
    <source>
        <dbReference type="RuleBase" id="RU003423"/>
    </source>
</evidence>
<name>A0A024GLY3_9STRA</name>
<organism evidence="7 8">
    <name type="scientific">Albugo candida</name>
    <dbReference type="NCBI Taxonomy" id="65357"/>
    <lineage>
        <taxon>Eukaryota</taxon>
        <taxon>Sar</taxon>
        <taxon>Stramenopiles</taxon>
        <taxon>Oomycota</taxon>
        <taxon>Peronosporomycetes</taxon>
        <taxon>Albuginales</taxon>
        <taxon>Albuginaceae</taxon>
        <taxon>Albugo</taxon>
    </lineage>
</organism>
<dbReference type="AlphaFoldDB" id="A0A024GLY3"/>
<feature type="compositionally biased region" description="Polar residues" evidence="4">
    <location>
        <begin position="159"/>
        <end position="171"/>
    </location>
</feature>
<accession>A0A024GLY3</accession>
<gene>
    <name evidence="7" type="ORF">BN9_087620</name>
</gene>
<dbReference type="CDD" id="cd06849">
    <property type="entry name" value="lipoyl_domain"/>
    <property type="match status" value="1"/>
</dbReference>
<feature type="region of interest" description="Disordered" evidence="4">
    <location>
        <begin position="82"/>
        <end position="116"/>
    </location>
</feature>
<dbReference type="Pfam" id="PF00198">
    <property type="entry name" value="2-oxoacid_dh"/>
    <property type="match status" value="1"/>
</dbReference>
<keyword evidence="2 3" id="KW-0450">Lipoyl</keyword>
<comment type="caution">
    <text evidence="7">The sequence shown here is derived from an EMBL/GenBank/DDBJ whole genome shotgun (WGS) entry which is preliminary data.</text>
</comment>
<dbReference type="SUPFAM" id="SSF51230">
    <property type="entry name" value="Single hybrid motif"/>
    <property type="match status" value="1"/>
</dbReference>
<keyword evidence="8" id="KW-1185">Reference proteome</keyword>
<dbReference type="InParanoid" id="A0A024GLY3"/>
<dbReference type="STRING" id="65357.A0A024GLY3"/>
<feature type="region of interest" description="Disordered" evidence="4">
    <location>
        <begin position="159"/>
        <end position="186"/>
    </location>
</feature>
<evidence type="ECO:0000259" key="6">
    <source>
        <dbReference type="PROSITE" id="PS51826"/>
    </source>
</evidence>
<dbReference type="InterPro" id="IPR023213">
    <property type="entry name" value="CAT-like_dom_sf"/>
</dbReference>
<dbReference type="GO" id="GO:0045254">
    <property type="term" value="C:pyruvate dehydrogenase complex"/>
    <property type="evidence" value="ECO:0007669"/>
    <property type="project" value="InterPro"/>
</dbReference>
<proteinExistence type="inferred from homology"/>
<dbReference type="PROSITE" id="PS50968">
    <property type="entry name" value="BIOTINYL_LIPOYL"/>
    <property type="match status" value="1"/>
</dbReference>
<feature type="domain" description="Peripheral subunit-binding (PSBD)" evidence="6">
    <location>
        <begin position="120"/>
        <end position="157"/>
    </location>
</feature>
<dbReference type="InterPro" id="IPR036625">
    <property type="entry name" value="E3-bd_dom_sf"/>
</dbReference>
<dbReference type="Proteomes" id="UP000053237">
    <property type="component" value="Unassembled WGS sequence"/>
</dbReference>
<evidence type="ECO:0000256" key="4">
    <source>
        <dbReference type="SAM" id="MobiDB-lite"/>
    </source>
</evidence>
<protein>
    <recommendedName>
        <fullName evidence="3">Dihydrolipoamide acetyltransferase component of pyruvate dehydrogenase complex</fullName>
        <ecNumber evidence="3">2.3.1.-</ecNumber>
    </recommendedName>
</protein>
<dbReference type="InterPro" id="IPR001078">
    <property type="entry name" value="2-oxoacid_DH_actylTfrase"/>
</dbReference>
<feature type="compositionally biased region" description="Low complexity" evidence="4">
    <location>
        <begin position="82"/>
        <end position="107"/>
    </location>
</feature>
<dbReference type="Pfam" id="PF00364">
    <property type="entry name" value="Biotin_lipoyl"/>
    <property type="match status" value="1"/>
</dbReference>
<dbReference type="GO" id="GO:0004742">
    <property type="term" value="F:dihydrolipoyllysine-residue acetyltransferase activity"/>
    <property type="evidence" value="ECO:0007669"/>
    <property type="project" value="TreeGrafter"/>
</dbReference>
<dbReference type="Gene3D" id="2.40.50.100">
    <property type="match status" value="1"/>
</dbReference>
<dbReference type="GO" id="GO:0006086">
    <property type="term" value="P:pyruvate decarboxylation to acetyl-CoA"/>
    <property type="evidence" value="ECO:0007669"/>
    <property type="project" value="InterPro"/>
</dbReference>
<dbReference type="FunFam" id="2.40.50.100:FF:000010">
    <property type="entry name" value="Acetyltransferase component of pyruvate dehydrogenase complex"/>
    <property type="match status" value="1"/>
</dbReference>
<dbReference type="Gene3D" id="4.10.320.10">
    <property type="entry name" value="E3-binding domain"/>
    <property type="match status" value="1"/>
</dbReference>
<dbReference type="EMBL" id="CAIX01000184">
    <property type="protein sequence ID" value="CCI47746.1"/>
    <property type="molecule type" value="Genomic_DNA"/>
</dbReference>
<keyword evidence="3" id="KW-0012">Acyltransferase</keyword>
<sequence>METGTITKWCKQEGESIAAGDIICEVETDKAVVEFESQDDYYLAKILKPEGSSDIRVGEPIFVSTLDQTSLEAFKNYQVEEQQSQSVSSQQIEVDTTPSSSASSSPTRSEKEVNTSDRVFASPLAKKLAREWNVSLGGITGSGPRSRIVKADVEEAINNVSSSSKSDTVQEPSRAPSRVGGEEAQSSDYPLNPLAVEFADSLTRQKTTVPHFHLAIDLTLDKLLDARDRLNAGRPQDRQLSVYDFIVRAASLAMKTVPEVNSAWKDSFIRQFHSVNINLILSSTTKHGGGTIAPMVANVQQKGLDEINQDVSQLLESASGTSLSSQQLGRGTFTICNVGMYEVRSMAGIICPEQACLLGLGTIEKKVVPNEDPDAKEIYQFATKMTATLACDHRVVDGAVGAQWLAVFKELVEDPLKMIL</sequence>
<evidence type="ECO:0000313" key="8">
    <source>
        <dbReference type="Proteomes" id="UP000053237"/>
    </source>
</evidence>
<reference evidence="7 8" key="1">
    <citation type="submission" date="2012-05" db="EMBL/GenBank/DDBJ databases">
        <title>Recombination and specialization in a pathogen metapopulation.</title>
        <authorList>
            <person name="Gardiner A."/>
            <person name="Kemen E."/>
            <person name="Schultz-Larsen T."/>
            <person name="MacLean D."/>
            <person name="Van Oosterhout C."/>
            <person name="Jones J.D.G."/>
        </authorList>
    </citation>
    <scope>NUCLEOTIDE SEQUENCE [LARGE SCALE GENOMIC DNA]</scope>
    <source>
        <strain evidence="7 8">Ac Nc2</strain>
    </source>
</reference>
<keyword evidence="3" id="KW-0808">Transferase</keyword>
<dbReference type="Gene3D" id="3.30.559.10">
    <property type="entry name" value="Chloramphenicol acetyltransferase-like domain"/>
    <property type="match status" value="1"/>
</dbReference>
<dbReference type="SUPFAM" id="SSF52777">
    <property type="entry name" value="CoA-dependent acyltransferases"/>
    <property type="match status" value="1"/>
</dbReference>
<evidence type="ECO:0000256" key="1">
    <source>
        <dbReference type="ARBA" id="ARBA00007317"/>
    </source>
</evidence>
<dbReference type="InterPro" id="IPR011053">
    <property type="entry name" value="Single_hybrid_motif"/>
</dbReference>
<evidence type="ECO:0000259" key="5">
    <source>
        <dbReference type="PROSITE" id="PS50968"/>
    </source>
</evidence>
<comment type="similarity">
    <text evidence="1 3">Belongs to the 2-oxoacid dehydrogenase family.</text>
</comment>
<dbReference type="InterPro" id="IPR000089">
    <property type="entry name" value="Biotin_lipoyl"/>
</dbReference>
<feature type="domain" description="Lipoyl-binding" evidence="5">
    <location>
        <begin position="1"/>
        <end position="65"/>
    </location>
</feature>